<evidence type="ECO:0000259" key="1">
    <source>
        <dbReference type="Pfam" id="PF07727"/>
    </source>
</evidence>
<reference evidence="2 3" key="1">
    <citation type="journal article" date="2021" name="Comput. Struct. Biotechnol. J.">
        <title>De novo genome assembly of the potent medicinal plant Rehmannia glutinosa using nanopore technology.</title>
        <authorList>
            <person name="Ma L."/>
            <person name="Dong C."/>
            <person name="Song C."/>
            <person name="Wang X."/>
            <person name="Zheng X."/>
            <person name="Niu Y."/>
            <person name="Chen S."/>
            <person name="Feng W."/>
        </authorList>
    </citation>
    <scope>NUCLEOTIDE SEQUENCE [LARGE SCALE GENOMIC DNA]</scope>
    <source>
        <strain evidence="2">DH-2019</strain>
    </source>
</reference>
<gene>
    <name evidence="2" type="ORF">DH2020_020406</name>
</gene>
<protein>
    <recommendedName>
        <fullName evidence="1">Reverse transcriptase Ty1/copia-type domain-containing protein</fullName>
    </recommendedName>
</protein>
<name>A0ABR0WG42_REHGL</name>
<dbReference type="EMBL" id="JABTTQ020000011">
    <property type="protein sequence ID" value="KAK6146537.1"/>
    <property type="molecule type" value="Genomic_DNA"/>
</dbReference>
<dbReference type="Pfam" id="PF07727">
    <property type="entry name" value="RVT_2"/>
    <property type="match status" value="1"/>
</dbReference>
<dbReference type="Proteomes" id="UP001318860">
    <property type="component" value="Unassembled WGS sequence"/>
</dbReference>
<evidence type="ECO:0000313" key="2">
    <source>
        <dbReference type="EMBL" id="KAK6146537.1"/>
    </source>
</evidence>
<dbReference type="InterPro" id="IPR043502">
    <property type="entry name" value="DNA/RNA_pol_sf"/>
</dbReference>
<keyword evidence="3" id="KW-1185">Reference proteome</keyword>
<dbReference type="InterPro" id="IPR013103">
    <property type="entry name" value="RVT_2"/>
</dbReference>
<dbReference type="PANTHER" id="PTHR11439:SF511">
    <property type="match status" value="1"/>
</dbReference>
<accession>A0ABR0WG42</accession>
<dbReference type="SUPFAM" id="SSF56672">
    <property type="entry name" value="DNA/RNA polymerases"/>
    <property type="match status" value="1"/>
</dbReference>
<organism evidence="2 3">
    <name type="scientific">Rehmannia glutinosa</name>
    <name type="common">Chinese foxglove</name>
    <dbReference type="NCBI Taxonomy" id="99300"/>
    <lineage>
        <taxon>Eukaryota</taxon>
        <taxon>Viridiplantae</taxon>
        <taxon>Streptophyta</taxon>
        <taxon>Embryophyta</taxon>
        <taxon>Tracheophyta</taxon>
        <taxon>Spermatophyta</taxon>
        <taxon>Magnoliopsida</taxon>
        <taxon>eudicotyledons</taxon>
        <taxon>Gunneridae</taxon>
        <taxon>Pentapetalae</taxon>
        <taxon>asterids</taxon>
        <taxon>lamiids</taxon>
        <taxon>Lamiales</taxon>
        <taxon>Orobanchaceae</taxon>
        <taxon>Rehmannieae</taxon>
        <taxon>Rehmannia</taxon>
    </lineage>
</organism>
<proteinExistence type="predicted"/>
<dbReference type="PANTHER" id="PTHR11439">
    <property type="entry name" value="GAG-POL-RELATED RETROTRANSPOSON"/>
    <property type="match status" value="1"/>
</dbReference>
<sequence length="231" mass="26495">MDVKSAFLNGIIQEEVYVKQPPGFENISRPNDVFKLNKALYGLKQAPRAWYDRLSSFLLQNGFIRGKVDTTLFVFSNSKHITVLCVYVDDIILAGNNLDEIENIKQHLDAQFTIKDIDTLKYILGIEKARSLKGIHLCQRKYALDLLTETGLLGCKPISTSTDSKFDPQAPTNTPLTDPSRYRRLIGRMLYWTITRPELSYSIHTLNQFLSKPTMAHITTAQSRKRYFLLF</sequence>
<evidence type="ECO:0000313" key="3">
    <source>
        <dbReference type="Proteomes" id="UP001318860"/>
    </source>
</evidence>
<comment type="caution">
    <text evidence="2">The sequence shown here is derived from an EMBL/GenBank/DDBJ whole genome shotgun (WGS) entry which is preliminary data.</text>
</comment>
<feature type="domain" description="Reverse transcriptase Ty1/copia-type" evidence="1">
    <location>
        <begin position="1"/>
        <end position="161"/>
    </location>
</feature>